<name>C7N5F7_SLAHD</name>
<dbReference type="STRING" id="471855.Shel_11070"/>
<proteinExistence type="predicted"/>
<reference evidence="1 2" key="1">
    <citation type="journal article" date="2009" name="Stand. Genomic Sci.">
        <title>Complete genome sequence of Slackia heliotrinireducens type strain (RHS 1).</title>
        <authorList>
            <person name="Pukall R."/>
            <person name="Lapidus A."/>
            <person name="Nolan M."/>
            <person name="Copeland A."/>
            <person name="Glavina Del Rio T."/>
            <person name="Lucas S."/>
            <person name="Chen F."/>
            <person name="Tice H."/>
            <person name="Cheng J.F."/>
            <person name="Chertkov O."/>
            <person name="Bruce D."/>
            <person name="Goodwin L."/>
            <person name="Kuske C."/>
            <person name="Brettin T."/>
            <person name="Detter J.C."/>
            <person name="Han C."/>
            <person name="Pitluck S."/>
            <person name="Pati A."/>
            <person name="Mavrommatis K."/>
            <person name="Ivanova N."/>
            <person name="Ovchinnikova G."/>
            <person name="Chen A."/>
            <person name="Palaniappan K."/>
            <person name="Schneider S."/>
            <person name="Rohde M."/>
            <person name="Chain P."/>
            <person name="D'haeseleer P."/>
            <person name="Goker M."/>
            <person name="Bristow J."/>
            <person name="Eisen J.A."/>
            <person name="Markowitz V."/>
            <person name="Kyrpides N.C."/>
            <person name="Klenk H.P."/>
            <person name="Hugenholtz P."/>
        </authorList>
    </citation>
    <scope>NUCLEOTIDE SEQUENCE [LARGE SCALE GENOMIC DNA]</scope>
    <source>
        <strain evidence="2">ATCC 29202 / DSM 20476 / NCTC 11029 / RHS 1</strain>
    </source>
</reference>
<evidence type="ECO:0000313" key="1">
    <source>
        <dbReference type="EMBL" id="ACV22142.1"/>
    </source>
</evidence>
<dbReference type="InterPro" id="IPR009711">
    <property type="entry name" value="UPF0473"/>
</dbReference>
<evidence type="ECO:0008006" key="3">
    <source>
        <dbReference type="Google" id="ProtNLM"/>
    </source>
</evidence>
<protein>
    <recommendedName>
        <fullName evidence="3">DUF1292 domain-containing protein</fullName>
    </recommendedName>
</protein>
<dbReference type="RefSeq" id="WP_012798245.1">
    <property type="nucleotide sequence ID" value="NC_013165.1"/>
</dbReference>
<dbReference type="Proteomes" id="UP000002026">
    <property type="component" value="Chromosome"/>
</dbReference>
<keyword evidence="2" id="KW-1185">Reference proteome</keyword>
<sequence length="113" mass="13080">MTEFEDKERDVEEIEDEEEFDDDVIVFVDENGNEQEYDIVLTFYDEGTDKDYILYADGELDDEGMAMVYASTYVYNEETGELDLEEVVDEAEVAVVNAKLEELDTDDDLDDLD</sequence>
<evidence type="ECO:0000313" key="2">
    <source>
        <dbReference type="Proteomes" id="UP000002026"/>
    </source>
</evidence>
<dbReference type="HOGENOM" id="CLU_2131878_0_0_11"/>
<organism evidence="1 2">
    <name type="scientific">Slackia heliotrinireducens (strain ATCC 29202 / DSM 20476 / NCTC 11029 / RHS 1)</name>
    <name type="common">Peptococcus heliotrinreducens</name>
    <dbReference type="NCBI Taxonomy" id="471855"/>
    <lineage>
        <taxon>Bacteria</taxon>
        <taxon>Bacillati</taxon>
        <taxon>Actinomycetota</taxon>
        <taxon>Coriobacteriia</taxon>
        <taxon>Eggerthellales</taxon>
        <taxon>Eggerthellaceae</taxon>
        <taxon>Slackia</taxon>
    </lineage>
</organism>
<dbReference type="AlphaFoldDB" id="C7N5F7"/>
<dbReference type="Pfam" id="PF06949">
    <property type="entry name" value="DUF1292"/>
    <property type="match status" value="1"/>
</dbReference>
<dbReference type="KEGG" id="shi:Shel_11070"/>
<gene>
    <name evidence="1" type="ordered locus">Shel_11070</name>
</gene>
<accession>C7N5F7</accession>
<dbReference type="EMBL" id="CP001684">
    <property type="protein sequence ID" value="ACV22142.1"/>
    <property type="molecule type" value="Genomic_DNA"/>
</dbReference>